<dbReference type="RefSeq" id="XP_018850772.1">
    <property type="nucleotide sequence ID" value="XM_018995227.2"/>
</dbReference>
<organism evidence="2 3">
    <name type="scientific">Juglans regia</name>
    <name type="common">English walnut</name>
    <dbReference type="NCBI Taxonomy" id="51240"/>
    <lineage>
        <taxon>Eukaryota</taxon>
        <taxon>Viridiplantae</taxon>
        <taxon>Streptophyta</taxon>
        <taxon>Embryophyta</taxon>
        <taxon>Tracheophyta</taxon>
        <taxon>Spermatophyta</taxon>
        <taxon>Magnoliopsida</taxon>
        <taxon>eudicotyledons</taxon>
        <taxon>Gunneridae</taxon>
        <taxon>Pentapetalae</taxon>
        <taxon>rosids</taxon>
        <taxon>fabids</taxon>
        <taxon>Fagales</taxon>
        <taxon>Juglandaceae</taxon>
        <taxon>Juglans</taxon>
    </lineage>
</organism>
<dbReference type="InParanoid" id="A0A2I4H3P8"/>
<proteinExistence type="predicted"/>
<dbReference type="AlphaFoldDB" id="A0A2I4H3P8"/>
<dbReference type="PANTHER" id="PTHR35751">
    <property type="match status" value="1"/>
</dbReference>
<dbReference type="KEGG" id="jre:109013215"/>
<protein>
    <submittedName>
        <fullName evidence="3">Uncharacterized protein LOC109013215 isoform X1</fullName>
    </submittedName>
</protein>
<name>A0A2I4H3P8_JUGRE</name>
<evidence type="ECO:0000313" key="2">
    <source>
        <dbReference type="Proteomes" id="UP000235220"/>
    </source>
</evidence>
<evidence type="ECO:0000313" key="3">
    <source>
        <dbReference type="RefSeq" id="XP_018850772.1"/>
    </source>
</evidence>
<dbReference type="GeneID" id="109013215"/>
<dbReference type="OrthoDB" id="1863475at2759"/>
<accession>A0A2I4H3P8</accession>
<dbReference type="Proteomes" id="UP000235220">
    <property type="component" value="Chromosome 13"/>
</dbReference>
<sequence length="91" mass="9858">MGGEAHVLKRIPRIRFPQRHPKSFASDFHNFPCTDSTSQAQSRDARNITISKSDVPAAPTNAALGGKASLQPKRTPVSEKEIEAILLGGCF</sequence>
<evidence type="ECO:0000256" key="1">
    <source>
        <dbReference type="SAM" id="MobiDB-lite"/>
    </source>
</evidence>
<gene>
    <name evidence="3" type="primary">LOC109013215</name>
</gene>
<feature type="region of interest" description="Disordered" evidence="1">
    <location>
        <begin position="56"/>
        <end position="77"/>
    </location>
</feature>
<dbReference type="FunCoup" id="A0A2I4H3P8">
    <property type="interactions" value="371"/>
</dbReference>
<dbReference type="PANTHER" id="PTHR35751:SF1">
    <property type="entry name" value="GENOME ASSEMBLY, CHROMOSOME: A02"/>
    <property type="match status" value="1"/>
</dbReference>
<keyword evidence="2" id="KW-1185">Reference proteome</keyword>
<reference evidence="3" key="1">
    <citation type="submission" date="2025-08" db="UniProtKB">
        <authorList>
            <consortium name="RefSeq"/>
        </authorList>
    </citation>
    <scope>IDENTIFICATION</scope>
    <source>
        <tissue evidence="3">Leaves</tissue>
    </source>
</reference>
<dbReference type="STRING" id="51240.A0A2I4H3P8"/>